<keyword evidence="2" id="KW-1185">Reference proteome</keyword>
<dbReference type="RefSeq" id="WP_308458723.1">
    <property type="nucleotide sequence ID" value="NZ_JAJEPS010000002.1"/>
</dbReference>
<proteinExistence type="predicted"/>
<reference evidence="1 2" key="1">
    <citation type="submission" date="2021-10" db="EMBL/GenBank/DDBJ databases">
        <title>Anaerobic single-cell dispensing facilitates the cultivation of human gut bacteria.</title>
        <authorList>
            <person name="Afrizal A."/>
        </authorList>
    </citation>
    <scope>NUCLEOTIDE SEQUENCE [LARGE SCALE GENOMIC DNA]</scope>
    <source>
        <strain evidence="1 2">CLA-AA-H276</strain>
    </source>
</reference>
<dbReference type="EMBL" id="JAJEPS010000002">
    <property type="protein sequence ID" value="MCC2125268.1"/>
    <property type="molecule type" value="Genomic_DNA"/>
</dbReference>
<name>A0AAE3D942_9FIRM</name>
<comment type="caution">
    <text evidence="1">The sequence shown here is derived from an EMBL/GenBank/DDBJ whole genome shotgun (WGS) entry which is preliminary data.</text>
</comment>
<dbReference type="AlphaFoldDB" id="A0AAE3D942"/>
<evidence type="ECO:0000313" key="1">
    <source>
        <dbReference type="EMBL" id="MCC2125268.1"/>
    </source>
</evidence>
<sequence>MAVNFSVPSSPARSIVQINQFLGVDYTNSPANVDIEKSPNGQNMIRDVPGKVRKCMGYHTIQSYDAQINGCHYRRGDSGFIVHAGTKIYKGSTVLYSAANNERSRSWQFGDKLYIADGKKLLIYNGSTVVTAESTAYVPTVTIAKAPAGGGTQYEALNLLSAAFEELFAGTANDTAYHLSFGGLDSTTVVIKKLNSSGSWSTLTEGTHFSVDRTNGIVNFNSAPGVSPVTGEDNIRIRAYRTVSGYADRINKCTIGILYGVSGASDRLFLSGNPNYINYDWYSQYNDPTYFPDTGYSVLGSGSSAIVGYSIINDRLAAHKDDMELDRNIILRVGELVDDEPAFKIVNTLQGAGAVAKWSFGYLATEPLFLTKLGIYAVTPQDVTGERYSQNRSFFLNGKLLEENNLQDAYACTYKDMYWLCLNGVAYILDGLQPLQTDKSMPYATRQYAGFYRTNIPARIIWTYDGKLYFGTADGKIKEFYQDPVSLTSYNDDGEPIKAIWETPDFCGKSFYKNKTFRYMAIRLATALKTSVKMYARKKGIWSFVKEEKDKTRYFSFAYVIFSLLTFRTNMSPATVPTKIKVKKVDSARFRFENDELNEPFGLYDIAFEYIENGYYKG</sequence>
<evidence type="ECO:0000313" key="2">
    <source>
        <dbReference type="Proteomes" id="UP001198220"/>
    </source>
</evidence>
<dbReference type="Proteomes" id="UP001198220">
    <property type="component" value="Unassembled WGS sequence"/>
</dbReference>
<protein>
    <submittedName>
        <fullName evidence="1">Uncharacterized protein</fullName>
    </submittedName>
</protein>
<organism evidence="1 2">
    <name type="scientific">Hominiventricola filiformis</name>
    <dbReference type="NCBI Taxonomy" id="2885352"/>
    <lineage>
        <taxon>Bacteria</taxon>
        <taxon>Bacillati</taxon>
        <taxon>Bacillota</taxon>
        <taxon>Clostridia</taxon>
        <taxon>Lachnospirales</taxon>
        <taxon>Lachnospiraceae</taxon>
        <taxon>Hominiventricola</taxon>
    </lineage>
</organism>
<gene>
    <name evidence="1" type="ORF">LKD36_03630</name>
</gene>
<accession>A0AAE3D942</accession>